<evidence type="ECO:0000256" key="3">
    <source>
        <dbReference type="HAMAP-Rule" id="MF_01929"/>
    </source>
</evidence>
<evidence type="ECO:0000256" key="4">
    <source>
        <dbReference type="PIRNR" id="PIRNR001338"/>
    </source>
</evidence>
<dbReference type="HAMAP" id="MF_01929">
    <property type="entry name" value="PurE_classI"/>
    <property type="match status" value="1"/>
</dbReference>
<dbReference type="SMART" id="SM01001">
    <property type="entry name" value="AIRC"/>
    <property type="match status" value="1"/>
</dbReference>
<dbReference type="Pfam" id="PF00731">
    <property type="entry name" value="AIRC"/>
    <property type="match status" value="1"/>
</dbReference>
<dbReference type="InterPro" id="IPR000031">
    <property type="entry name" value="PurE_dom"/>
</dbReference>
<gene>
    <name evidence="3 6" type="primary">purE</name>
    <name evidence="6" type="ORF">WMO64_15230</name>
</gene>
<evidence type="ECO:0000313" key="6">
    <source>
        <dbReference type="EMBL" id="MEQ2444809.1"/>
    </source>
</evidence>
<dbReference type="InterPro" id="IPR033747">
    <property type="entry name" value="PurE_ClassI"/>
</dbReference>
<dbReference type="RefSeq" id="WP_349232522.1">
    <property type="nucleotide sequence ID" value="NZ_JBBMFK010000033.1"/>
</dbReference>
<evidence type="ECO:0000256" key="2">
    <source>
        <dbReference type="ARBA" id="ARBA00023235"/>
    </source>
</evidence>
<comment type="function">
    <text evidence="3 4">Catalyzes the conversion of N5-carboxyaminoimidazole ribonucleotide (N5-CAIR) to 4-carboxy-5-aminoimidazole ribonucleotide (CAIR).</text>
</comment>
<dbReference type="GO" id="GO:0034023">
    <property type="term" value="F:5-(carboxyamino)imidazole ribonucleotide mutase activity"/>
    <property type="evidence" value="ECO:0007669"/>
    <property type="project" value="UniProtKB-EC"/>
</dbReference>
<feature type="domain" description="PurE" evidence="5">
    <location>
        <begin position="3"/>
        <end position="164"/>
    </location>
</feature>
<comment type="pathway">
    <text evidence="3 4">Purine metabolism; IMP biosynthesis via de novo pathway; 5-amino-1-(5-phospho-D-ribosyl)imidazole-4-carboxylate from 5-amino-1-(5-phospho-D-ribosyl)imidazole (N5-CAIR route): step 2/2.</text>
</comment>
<organism evidence="6 7">
    <name type="scientific">Pseudoflavonifractor intestinihominis</name>
    <dbReference type="NCBI Taxonomy" id="3133171"/>
    <lineage>
        <taxon>Bacteria</taxon>
        <taxon>Bacillati</taxon>
        <taxon>Bacillota</taxon>
        <taxon>Clostridia</taxon>
        <taxon>Eubacteriales</taxon>
        <taxon>Oscillospiraceae</taxon>
        <taxon>Pseudoflavonifractor</taxon>
    </lineage>
</organism>
<proteinExistence type="inferred from homology"/>
<dbReference type="InterPro" id="IPR024694">
    <property type="entry name" value="PurE_prokaryotes"/>
</dbReference>
<dbReference type="EC" id="5.4.99.18" evidence="3 4"/>
<comment type="catalytic activity">
    <reaction evidence="3 4">
        <text>5-carboxyamino-1-(5-phospho-D-ribosyl)imidazole + H(+) = 5-amino-1-(5-phospho-D-ribosyl)imidazole-4-carboxylate</text>
        <dbReference type="Rhea" id="RHEA:13193"/>
        <dbReference type="ChEBI" id="CHEBI:15378"/>
        <dbReference type="ChEBI" id="CHEBI:58730"/>
        <dbReference type="ChEBI" id="CHEBI:77657"/>
        <dbReference type="EC" id="5.4.99.18"/>
    </reaction>
</comment>
<comment type="caution">
    <text evidence="6">The sequence shown here is derived from an EMBL/GenBank/DDBJ whole genome shotgun (WGS) entry which is preliminary data.</text>
</comment>
<dbReference type="PIRSF" id="PIRSF001338">
    <property type="entry name" value="AIR_carboxylase"/>
    <property type="match status" value="1"/>
</dbReference>
<protein>
    <recommendedName>
        <fullName evidence="3 4">N5-carboxyaminoimidazole ribonucleotide mutase</fullName>
        <shortName evidence="3 4">N5-CAIR mutase</shortName>
        <ecNumber evidence="3 4">5.4.99.18</ecNumber>
    </recommendedName>
    <alternativeName>
        <fullName evidence="3">5-(carboxyamino)imidazole ribonucleotide mutase</fullName>
    </alternativeName>
</protein>
<keyword evidence="1 3" id="KW-0658">Purine biosynthesis</keyword>
<dbReference type="PANTHER" id="PTHR23046:SF2">
    <property type="entry name" value="PHOSPHORIBOSYLAMINOIMIDAZOLE CARBOXYLASE"/>
    <property type="match status" value="1"/>
</dbReference>
<keyword evidence="2 3" id="KW-0413">Isomerase</keyword>
<dbReference type="EMBL" id="JBBMFK010000033">
    <property type="protein sequence ID" value="MEQ2444809.1"/>
    <property type="molecule type" value="Genomic_DNA"/>
</dbReference>
<evidence type="ECO:0000259" key="5">
    <source>
        <dbReference type="SMART" id="SM01001"/>
    </source>
</evidence>
<keyword evidence="6" id="KW-0456">Lyase</keyword>
<keyword evidence="7" id="KW-1185">Reference proteome</keyword>
<dbReference type="GO" id="GO:0004638">
    <property type="term" value="F:phosphoribosylaminoimidazole carboxylase activity"/>
    <property type="evidence" value="ECO:0007669"/>
    <property type="project" value="UniProtKB-EC"/>
</dbReference>
<feature type="binding site" evidence="3">
    <location>
        <position position="41"/>
    </location>
    <ligand>
        <name>substrate</name>
    </ligand>
</feature>
<dbReference type="SUPFAM" id="SSF52255">
    <property type="entry name" value="N5-CAIR mutase (phosphoribosylaminoimidazole carboxylase, PurE)"/>
    <property type="match status" value="1"/>
</dbReference>
<feature type="binding site" evidence="3">
    <location>
        <position position="11"/>
    </location>
    <ligand>
        <name>substrate</name>
    </ligand>
</feature>
<accession>A0ABV1ED69</accession>
<reference evidence="6 7" key="1">
    <citation type="submission" date="2024-03" db="EMBL/GenBank/DDBJ databases">
        <title>Human intestinal bacterial collection.</title>
        <authorList>
            <person name="Pauvert C."/>
            <person name="Hitch T.C.A."/>
            <person name="Clavel T."/>
        </authorList>
    </citation>
    <scope>NUCLEOTIDE SEQUENCE [LARGE SCALE GENOMIC DNA]</scope>
    <source>
        <strain evidence="6 7">CLA-AP-H29</strain>
    </source>
</reference>
<dbReference type="PANTHER" id="PTHR23046">
    <property type="entry name" value="PHOSPHORIBOSYLAMINOIMIDAZOLE CARBOXYLASE CATALYTIC SUBUNIT"/>
    <property type="match status" value="1"/>
</dbReference>
<feature type="binding site" evidence="3">
    <location>
        <position position="14"/>
    </location>
    <ligand>
        <name>substrate</name>
    </ligand>
</feature>
<sequence>MSKKVAVIMGSDSDLETMRPCVKRLKSFGIPFEVRVISAHRTPAAAENFASHAEENGFGVIIAAAGKAAHLAGVLAAYTTLPVIGVPIKTSMMGGLDSLLSMVQMPKGIPVACVAVDGADNAAILAAQMLALDPASMVYSDDTTSPVSLANKLAQFKAAMADEVAEKDRKLQSETF</sequence>
<dbReference type="NCBIfam" id="TIGR01162">
    <property type="entry name" value="purE"/>
    <property type="match status" value="1"/>
</dbReference>
<evidence type="ECO:0000256" key="1">
    <source>
        <dbReference type="ARBA" id="ARBA00022755"/>
    </source>
</evidence>
<dbReference type="Proteomes" id="UP001464378">
    <property type="component" value="Unassembled WGS sequence"/>
</dbReference>
<comment type="similarity">
    <text evidence="3">Belongs to the AIR carboxylase family. Class I subfamily.</text>
</comment>
<evidence type="ECO:0000313" key="7">
    <source>
        <dbReference type="Proteomes" id="UP001464378"/>
    </source>
</evidence>
<dbReference type="Gene3D" id="3.40.50.1970">
    <property type="match status" value="1"/>
</dbReference>
<name>A0ABV1ED69_9FIRM</name>